<dbReference type="AlphaFoldDB" id="A0A7W8CY61"/>
<evidence type="ECO:0000256" key="4">
    <source>
        <dbReference type="SAM" id="MobiDB-lite"/>
    </source>
</evidence>
<dbReference type="InterPro" id="IPR013783">
    <property type="entry name" value="Ig-like_fold"/>
</dbReference>
<keyword evidence="3 5" id="KW-0732">Signal</keyword>
<comment type="caution">
    <text evidence="7">The sequence shown here is derived from an EMBL/GenBank/DDBJ whole genome shotgun (WGS) entry which is preliminary data.</text>
</comment>
<evidence type="ECO:0000256" key="1">
    <source>
        <dbReference type="ARBA" id="ARBA00007257"/>
    </source>
</evidence>
<feature type="domain" description="SpaA-like prealbumin fold" evidence="6">
    <location>
        <begin position="750"/>
        <end position="824"/>
    </location>
</feature>
<evidence type="ECO:0000256" key="2">
    <source>
        <dbReference type="ARBA" id="ARBA00022525"/>
    </source>
</evidence>
<comment type="similarity">
    <text evidence="1">Belongs to the serine-aspartate repeat-containing protein (SDr) family.</text>
</comment>
<name>A0A7W8CY61_9FIRM</name>
<dbReference type="InterPro" id="IPR041033">
    <property type="entry name" value="SpaA_PFL_dom_1"/>
</dbReference>
<dbReference type="PANTHER" id="PTHR36108">
    <property type="entry name" value="COLOSSIN-B-RELATED"/>
    <property type="match status" value="1"/>
</dbReference>
<keyword evidence="8" id="KW-1185">Reference proteome</keyword>
<dbReference type="Proteomes" id="UP000539953">
    <property type="component" value="Unassembled WGS sequence"/>
</dbReference>
<feature type="signal peptide" evidence="5">
    <location>
        <begin position="1"/>
        <end position="28"/>
    </location>
</feature>
<accession>A0A7W8CY61</accession>
<keyword evidence="2" id="KW-0964">Secreted</keyword>
<proteinExistence type="inferred from homology"/>
<feature type="region of interest" description="Disordered" evidence="4">
    <location>
        <begin position="1016"/>
        <end position="1042"/>
    </location>
</feature>
<feature type="compositionally biased region" description="Polar residues" evidence="4">
    <location>
        <begin position="94"/>
        <end position="109"/>
    </location>
</feature>
<dbReference type="PANTHER" id="PTHR36108:SF13">
    <property type="entry name" value="COLOSSIN-B-RELATED"/>
    <property type="match status" value="1"/>
</dbReference>
<dbReference type="Gene3D" id="2.60.40.10">
    <property type="entry name" value="Immunoglobulins"/>
    <property type="match status" value="3"/>
</dbReference>
<dbReference type="Pfam" id="PF17802">
    <property type="entry name" value="SpaA"/>
    <property type="match status" value="2"/>
</dbReference>
<feature type="compositionally biased region" description="Low complexity" evidence="4">
    <location>
        <begin position="62"/>
        <end position="72"/>
    </location>
</feature>
<evidence type="ECO:0000313" key="8">
    <source>
        <dbReference type="Proteomes" id="UP000539953"/>
    </source>
</evidence>
<evidence type="ECO:0000256" key="5">
    <source>
        <dbReference type="SAM" id="SignalP"/>
    </source>
</evidence>
<feature type="domain" description="SpaA-like prealbumin fold" evidence="6">
    <location>
        <begin position="455"/>
        <end position="535"/>
    </location>
</feature>
<feature type="region of interest" description="Disordered" evidence="4">
    <location>
        <begin position="33"/>
        <end position="123"/>
    </location>
</feature>
<feature type="compositionally biased region" description="Basic and acidic residues" evidence="4">
    <location>
        <begin position="1016"/>
        <end position="1039"/>
    </location>
</feature>
<evidence type="ECO:0000256" key="3">
    <source>
        <dbReference type="ARBA" id="ARBA00022729"/>
    </source>
</evidence>
<reference evidence="7 8" key="1">
    <citation type="submission" date="2020-08" db="EMBL/GenBank/DDBJ databases">
        <title>Genomic Encyclopedia of Type Strains, Phase IV (KMG-IV): sequencing the most valuable type-strain genomes for metagenomic binning, comparative biology and taxonomic classification.</title>
        <authorList>
            <person name="Goeker M."/>
        </authorList>
    </citation>
    <scope>NUCLEOTIDE SEQUENCE [LARGE SCALE GENOMIC DNA]</scope>
    <source>
        <strain evidence="7 8">DSM 25799</strain>
    </source>
</reference>
<evidence type="ECO:0000313" key="7">
    <source>
        <dbReference type="EMBL" id="MBB5182432.1"/>
    </source>
</evidence>
<dbReference type="EMBL" id="JACHHK010000002">
    <property type="protein sequence ID" value="MBB5182432.1"/>
    <property type="molecule type" value="Genomic_DNA"/>
</dbReference>
<feature type="chain" id="PRO_5031054595" evidence="5">
    <location>
        <begin position="29"/>
        <end position="1077"/>
    </location>
</feature>
<protein>
    <submittedName>
        <fullName evidence="7">Putative surface anchored protein</fullName>
    </submittedName>
</protein>
<organism evidence="7 8">
    <name type="scientific">Catenisphaera adipataccumulans</name>
    <dbReference type="NCBI Taxonomy" id="700500"/>
    <lineage>
        <taxon>Bacteria</taxon>
        <taxon>Bacillati</taxon>
        <taxon>Bacillota</taxon>
        <taxon>Erysipelotrichia</taxon>
        <taxon>Erysipelotrichales</taxon>
        <taxon>Erysipelotrichaceae</taxon>
        <taxon>Catenisphaera</taxon>
    </lineage>
</organism>
<gene>
    <name evidence="7" type="ORF">HNQ47_000451</name>
</gene>
<dbReference type="RefSeq" id="WP_183327123.1">
    <property type="nucleotide sequence ID" value="NZ_JACHHK010000002.1"/>
</dbReference>
<evidence type="ECO:0000259" key="6">
    <source>
        <dbReference type="Pfam" id="PF17802"/>
    </source>
</evidence>
<sequence>MAKGRKLGFFACFVFMAFLLLVHGPVLAEEVQADPSSEQTQTETVSEESVADQTSDVRATADETQTDTTAESETTEETQTDAATDPETTEQSKENAQTGTASESKLTKQATKETKTPAKVGPSTRGSWHYYFHKENLSGYLEVHIRKTDDKGNALKGATLQITDLDNNGQPAEFWMNVQGKMVLVPNGTFVVNEDPITIYFKRPDLDDNNFDFSTDFRVIRHFRLSELEAPDGYEKAEPLDFELNFSELKGMNHYDDREGIHYVMREYLEHREHVDSGRFKIYLTDWIDENGNTYTGGHIYNAATDEALLYPILVNGYGGHNSAIAAKYLKTSQDSDFAYFLITQFAIYHKLGTISDEMILNEIQSIIDVDQERQYGIFPNMTKEEIFAIVEELANSTTSDRSFQIISLSNVFTEEDYEFEKWDPGYIRFYHWVALEQVPTFCLTDRVKDDHGVVRIRKYGSDTNGKYLSGAKFQIIDADGKIVKEFVTGNEEMKIVLPIGTYTLHEVSAPNGYQTGPDQMFEVVEDKITKLYGTSKKVKVKNAYSDRTNLDWYQAIYRDPNTGRELYALQFAYDPRSKSITFDRTIANADSVQMFYDNDYRNAPQHIIYNSADFYKAIIYILTYNYKFEGLNGFQEYYIKQSILSRISYRYFGSGLDENPTMFNFKIYDQEIRDSQMRDAIFQYIDNYANIIMNDLGTGKLNDEYINTELNSYYFYYYFDSSRKRIMVSAPMQEDLLIKKITNRRNTGYVKIHKYASDTHQYLAGATMQIIDQTCNVVRTFVTNGQEQTIELPFGTYTLHEVSAPQGYNVNSDVTFTVNSTEINLLTAVQRKDTVIYDENGNVLFVFKPSENYDRTDQNINPLIKVKANENMFNDQKDPKLYYESVRYWLSRVYPYTDSQSIDPQLVYLISQVYVHEVFRANNDYVEVVDMDQLMQMIEQYSDEDVEKFHQEFSTIVNDFDAICDSDDPYAELLKANENAGELYLYYAEDGSVYVGIEPAGKTVMTIASAAITDEKIPEKPEEKKEEKKQETKQDTKTVETATAHGVQTGTFTNSLMWMMLAAAAAAGIRKIHDIA</sequence>